<dbReference type="SUPFAM" id="SSF116734">
    <property type="entry name" value="DNA methylase specificity domain"/>
    <property type="match status" value="1"/>
</dbReference>
<evidence type="ECO:0000313" key="6">
    <source>
        <dbReference type="Proteomes" id="UP000731465"/>
    </source>
</evidence>
<gene>
    <name evidence="5" type="ORF">J5V48_01990</name>
</gene>
<dbReference type="GO" id="GO:0004519">
    <property type="term" value="F:endonuclease activity"/>
    <property type="evidence" value="ECO:0007669"/>
    <property type="project" value="UniProtKB-KW"/>
</dbReference>
<dbReference type="InterPro" id="IPR000055">
    <property type="entry name" value="Restrct_endonuc_typeI_TRD"/>
</dbReference>
<dbReference type="Pfam" id="PF01420">
    <property type="entry name" value="Methylase_S"/>
    <property type="match status" value="1"/>
</dbReference>
<sequence length="178" mass="19836">MTIRYEIYFLVIAWEQRKVSELVTSYSGGTPKSGTAEYYDGDIPFIRSGEINNDKTELNITKLGMDNSSAKMVHKGDILYALYGATSGEVSRARLDGAINQAILALLPNKDINADFLVEWFRKEKSNIIATFLQGGQGNLSAQIIKELVVAIPSSHEQKKIGDYFSILDNLITLQLRK</sequence>
<accession>A0ABS7DEG3</accession>
<dbReference type="PANTHER" id="PTHR30408">
    <property type="entry name" value="TYPE-1 RESTRICTION ENZYME ECOKI SPECIFICITY PROTEIN"/>
    <property type="match status" value="1"/>
</dbReference>
<dbReference type="Proteomes" id="UP000731465">
    <property type="component" value="Unassembled WGS sequence"/>
</dbReference>
<protein>
    <submittedName>
        <fullName evidence="5">Restriction endonuclease subunit S</fullName>
    </submittedName>
</protein>
<keyword evidence="3" id="KW-0238">DNA-binding</keyword>
<keyword evidence="5" id="KW-0540">Nuclease</keyword>
<proteinExistence type="inferred from homology"/>
<dbReference type="EMBL" id="JAGFNY010000003">
    <property type="protein sequence ID" value="MBW7569658.1"/>
    <property type="molecule type" value="Genomic_DNA"/>
</dbReference>
<reference evidence="5 6" key="1">
    <citation type="submission" date="2021-03" db="EMBL/GenBank/DDBJ databases">
        <title>Succinivibrio sp. nov. isolated from feces of cow.</title>
        <authorList>
            <person name="Choi J.-Y."/>
        </authorList>
    </citation>
    <scope>NUCLEOTIDE SEQUENCE [LARGE SCALE GENOMIC DNA]</scope>
    <source>
        <strain evidence="5 6">AGMB01872</strain>
    </source>
</reference>
<evidence type="ECO:0000256" key="1">
    <source>
        <dbReference type="ARBA" id="ARBA00010923"/>
    </source>
</evidence>
<name>A0ABS7DEG3_9GAMM</name>
<keyword evidence="2" id="KW-0680">Restriction system</keyword>
<evidence type="ECO:0000256" key="3">
    <source>
        <dbReference type="ARBA" id="ARBA00023125"/>
    </source>
</evidence>
<evidence type="ECO:0000256" key="2">
    <source>
        <dbReference type="ARBA" id="ARBA00022747"/>
    </source>
</evidence>
<keyword evidence="6" id="KW-1185">Reference proteome</keyword>
<dbReference type="RefSeq" id="WP_219936623.1">
    <property type="nucleotide sequence ID" value="NZ_JAGFNY010000003.1"/>
</dbReference>
<dbReference type="InterPro" id="IPR052021">
    <property type="entry name" value="Type-I_RS_S_subunit"/>
</dbReference>
<organism evidence="5 6">
    <name type="scientific">Succinivibrio faecicola</name>
    <dbReference type="NCBI Taxonomy" id="2820300"/>
    <lineage>
        <taxon>Bacteria</taxon>
        <taxon>Pseudomonadati</taxon>
        <taxon>Pseudomonadota</taxon>
        <taxon>Gammaproteobacteria</taxon>
        <taxon>Aeromonadales</taxon>
        <taxon>Succinivibrionaceae</taxon>
        <taxon>Succinivibrio</taxon>
    </lineage>
</organism>
<dbReference type="Gene3D" id="3.90.220.20">
    <property type="entry name" value="DNA methylase specificity domains"/>
    <property type="match status" value="1"/>
</dbReference>
<feature type="domain" description="Type I restriction modification DNA specificity" evidence="4">
    <location>
        <begin position="14"/>
        <end position="174"/>
    </location>
</feature>
<comment type="similarity">
    <text evidence="1">Belongs to the type-I restriction system S methylase family.</text>
</comment>
<dbReference type="Gene3D" id="1.10.287.1120">
    <property type="entry name" value="Bipartite methylase S protein"/>
    <property type="match status" value="1"/>
</dbReference>
<dbReference type="PANTHER" id="PTHR30408:SF12">
    <property type="entry name" value="TYPE I RESTRICTION ENZYME MJAVIII SPECIFICITY SUBUNIT"/>
    <property type="match status" value="1"/>
</dbReference>
<keyword evidence="5" id="KW-0255">Endonuclease</keyword>
<evidence type="ECO:0000259" key="4">
    <source>
        <dbReference type="Pfam" id="PF01420"/>
    </source>
</evidence>
<comment type="caution">
    <text evidence="5">The sequence shown here is derived from an EMBL/GenBank/DDBJ whole genome shotgun (WGS) entry which is preliminary data.</text>
</comment>
<evidence type="ECO:0000313" key="5">
    <source>
        <dbReference type="EMBL" id="MBW7569658.1"/>
    </source>
</evidence>
<keyword evidence="5" id="KW-0378">Hydrolase</keyword>
<dbReference type="InterPro" id="IPR044946">
    <property type="entry name" value="Restrct_endonuc_typeI_TRD_sf"/>
</dbReference>